<dbReference type="Gene3D" id="1.10.10.2910">
    <property type="match status" value="1"/>
</dbReference>
<dbReference type="RefSeq" id="WP_180873055.1">
    <property type="nucleotide sequence ID" value="NZ_CP047409.1"/>
</dbReference>
<dbReference type="PANTHER" id="PTHR43236:SF1">
    <property type="entry name" value="BLL7220 PROTEIN"/>
    <property type="match status" value="1"/>
</dbReference>
<dbReference type="EMBL" id="CP047409">
    <property type="protein sequence ID" value="QLL68655.1"/>
    <property type="molecule type" value="Genomic_DNA"/>
</dbReference>
<dbReference type="PANTHER" id="PTHR43236">
    <property type="entry name" value="ANTITOXIN HIGA1"/>
    <property type="match status" value="1"/>
</dbReference>
<evidence type="ECO:0000259" key="1">
    <source>
        <dbReference type="Pfam" id="PF06114"/>
    </source>
</evidence>
<dbReference type="InterPro" id="IPR010359">
    <property type="entry name" value="IrrE_HExxH"/>
</dbReference>
<evidence type="ECO:0000313" key="2">
    <source>
        <dbReference type="EMBL" id="QLL68655.1"/>
    </source>
</evidence>
<gene>
    <name evidence="2" type="ORF">GTO82_07305</name>
</gene>
<protein>
    <submittedName>
        <fullName evidence="2">ImmA/IrrE family metallo-endopeptidase</fullName>
    </submittedName>
</protein>
<dbReference type="Pfam" id="PF06114">
    <property type="entry name" value="Peptidase_M78"/>
    <property type="match status" value="1"/>
</dbReference>
<sequence>MEKIPDYALAQQKATDLLKAVNYSKLPIDPLEIATLISNMTIKTFGDISKETNYSIQEISDSLDTTDGDLIFKPAQNKYVLLYNENVFSQNRIRFTQAHELGHYFLNHVENSDNCLSAHRNLNDEEYDVMEKEANYFAKRLLAPIPLIVATIEKISDNILYPYEIATEFGLSDQTTEYVIDNMKNLRKWPQDRELENQFKTSLVKNINSINLTRNNQIDKEIIL</sequence>
<proteinExistence type="predicted"/>
<name>A0A9X7Y6L9_LACJH</name>
<reference evidence="2 3" key="1">
    <citation type="submission" date="2020-01" db="EMBL/GenBank/DDBJ databases">
        <title>Complete and circular genome sequences of six lactobacillus isolates from horses.</title>
        <authorList>
            <person name="Hassan H.M."/>
        </authorList>
    </citation>
    <scope>NUCLEOTIDE SEQUENCE [LARGE SCALE GENOMIC DNA]</scope>
    <source>
        <strain evidence="2 3">3DG</strain>
    </source>
</reference>
<organism evidence="2 3">
    <name type="scientific">Lactobacillus johnsonii</name>
    <dbReference type="NCBI Taxonomy" id="33959"/>
    <lineage>
        <taxon>Bacteria</taxon>
        <taxon>Bacillati</taxon>
        <taxon>Bacillota</taxon>
        <taxon>Bacilli</taxon>
        <taxon>Lactobacillales</taxon>
        <taxon>Lactobacillaceae</taxon>
        <taxon>Lactobacillus</taxon>
    </lineage>
</organism>
<feature type="domain" description="IrrE N-terminal-like" evidence="1">
    <location>
        <begin position="63"/>
        <end position="178"/>
    </location>
</feature>
<dbReference type="Proteomes" id="UP000510788">
    <property type="component" value="Chromosome"/>
</dbReference>
<accession>A0A9X7Y6L9</accession>
<evidence type="ECO:0000313" key="3">
    <source>
        <dbReference type="Proteomes" id="UP000510788"/>
    </source>
</evidence>
<dbReference type="InterPro" id="IPR052345">
    <property type="entry name" value="Rad_response_metalloprotease"/>
</dbReference>
<dbReference type="AlphaFoldDB" id="A0A9X7Y6L9"/>